<dbReference type="Gene3D" id="1.25.40.10">
    <property type="entry name" value="Tetratricopeptide repeat domain"/>
    <property type="match status" value="2"/>
</dbReference>
<proteinExistence type="predicted"/>
<feature type="region of interest" description="Disordered" evidence="2">
    <location>
        <begin position="896"/>
        <end position="954"/>
    </location>
</feature>
<feature type="region of interest" description="Disordered" evidence="2">
    <location>
        <begin position="284"/>
        <end position="303"/>
    </location>
</feature>
<dbReference type="AlphaFoldDB" id="A0AAV5GEV3"/>
<dbReference type="InterPro" id="IPR051726">
    <property type="entry name" value="Chitin_Synth_Reg"/>
</dbReference>
<feature type="region of interest" description="Disordered" evidence="2">
    <location>
        <begin position="362"/>
        <end position="387"/>
    </location>
</feature>
<feature type="compositionally biased region" description="Basic and acidic residues" evidence="2">
    <location>
        <begin position="927"/>
        <end position="954"/>
    </location>
</feature>
<feature type="region of interest" description="Disordered" evidence="2">
    <location>
        <begin position="1"/>
        <end position="102"/>
    </location>
</feature>
<gene>
    <name evidence="3" type="ORF">Rhopal_000118-T1</name>
</gene>
<dbReference type="PANTHER" id="PTHR46430:SF1">
    <property type="entry name" value="CHITIN SYNTHASE REGULATOR SKT5-RELATED"/>
    <property type="match status" value="1"/>
</dbReference>
<keyword evidence="1" id="KW-0677">Repeat</keyword>
<reference evidence="3 4" key="1">
    <citation type="submission" date="2021-12" db="EMBL/GenBank/DDBJ databases">
        <title>High titer production of polyol ester of fatty acids by Rhodotorula paludigena BS15 towards product separation-free biomass refinery.</title>
        <authorList>
            <person name="Mano J."/>
            <person name="Ono H."/>
            <person name="Tanaka T."/>
            <person name="Naito K."/>
            <person name="Sushida H."/>
            <person name="Ike M."/>
            <person name="Tokuyasu K."/>
            <person name="Kitaoka M."/>
        </authorList>
    </citation>
    <scope>NUCLEOTIDE SEQUENCE [LARGE SCALE GENOMIC DNA]</scope>
    <source>
        <strain evidence="3 4">BS15</strain>
    </source>
</reference>
<dbReference type="SMART" id="SM00671">
    <property type="entry name" value="SEL1"/>
    <property type="match status" value="7"/>
</dbReference>
<name>A0AAV5GEV3_9BASI</name>
<organism evidence="3 4">
    <name type="scientific">Rhodotorula paludigena</name>
    <dbReference type="NCBI Taxonomy" id="86838"/>
    <lineage>
        <taxon>Eukaryota</taxon>
        <taxon>Fungi</taxon>
        <taxon>Dikarya</taxon>
        <taxon>Basidiomycota</taxon>
        <taxon>Pucciniomycotina</taxon>
        <taxon>Microbotryomycetes</taxon>
        <taxon>Sporidiobolales</taxon>
        <taxon>Sporidiobolaceae</taxon>
        <taxon>Rhodotorula</taxon>
    </lineage>
</organism>
<sequence length="954" mass="101947">MPVSTAALPLPGQPVLADPVAGGLPPRHYPAQPALSAFPPQSGEFYSTTTAPVRDHEQLPHADWRARKQSGGAASSSTARSSVLDRPRPRATQPFVDQQRPSSFFGVEGDVHVPARDVQDAGLAARGPGVAAVGAADGESDHEGRPGRASSFFGVDAPAGLVSGPSHGYPDAALPPVEAGSAHHARRSSFYGLDAHATASGTYPQRQSSLEPASAGRDGNSPAVRTPSSQSHSHLPLDRRPGATGDRSSGSGSGSYSSHDAPHRGARYAHTPYAASRSASLYGASSASLHGQDPSPPPPAQLLDQSHLQVGTMASLLSHEKTLELYRQNAKKTNDPDIQYEFCTFVMDVVADLEQATLAERAARGAEPDGSAGNAPPTPQEIEARHKQQALVSESIALLSKLATRGHVKSSYFLADCYTQGIGTPKGKRDYDKAFPLFLVAGKHGHAAGSYRAAQCMEHGWGTRKDWSKAVSFYRRAAVLSHVQAMHRLGLAELNGELGLTKRAKDGVQWLTRAAELADQVEPPQPQSLHELAILHEKGIENVVFQDEEYAAELLARAAELQYAPSAYKLGECYEYGKMGCPQDAALSIHYYNIAAQQNHPAACFALTAWYLVGSPGILPQSDTEAYLWAKKAAGGGLAKAEYACGYFTEVGIGTYKDERDALEWFRKAAAHGDKRAMERLRIAGHAVPPPEKPVARKASPVAAPDAPVSALHLPERPRRLSTHKMLRKENSSLTLGGSLGRRDGKQRTASVDVLSSAVRPAPERKNKGKGKEKALPHAPENGAMPPHPGMAPRQRSYSQPSLAHSPLQPLDYNLRPAAPQSAVVGDFGPLAYDHRVPATVAGRPSQLQPAYAGEYGAGYGHHQQQQSAPVSPAGFAQAQYQHQLQVQQQQAAAAASARGLVVPQPDEMRMPLRQQVGGSPVLGSDEVAHKRQEREKVLQRRKNPGEDKDCVVM</sequence>
<feature type="compositionally biased region" description="Low complexity" evidence="2">
    <location>
        <begin position="248"/>
        <end position="258"/>
    </location>
</feature>
<keyword evidence="4" id="KW-1185">Reference proteome</keyword>
<evidence type="ECO:0000313" key="4">
    <source>
        <dbReference type="Proteomes" id="UP001342314"/>
    </source>
</evidence>
<dbReference type="Proteomes" id="UP001342314">
    <property type="component" value="Unassembled WGS sequence"/>
</dbReference>
<dbReference type="InterPro" id="IPR006597">
    <property type="entry name" value="Sel1-like"/>
</dbReference>
<evidence type="ECO:0000256" key="1">
    <source>
        <dbReference type="ARBA" id="ARBA00022737"/>
    </source>
</evidence>
<evidence type="ECO:0000256" key="2">
    <source>
        <dbReference type="SAM" id="MobiDB-lite"/>
    </source>
</evidence>
<feature type="region of interest" description="Disordered" evidence="2">
    <location>
        <begin position="687"/>
        <end position="814"/>
    </location>
</feature>
<feature type="region of interest" description="Disordered" evidence="2">
    <location>
        <begin position="200"/>
        <end position="265"/>
    </location>
</feature>
<accession>A0AAV5GEV3</accession>
<feature type="compositionally biased region" description="Basic and acidic residues" evidence="2">
    <location>
        <begin position="762"/>
        <end position="776"/>
    </location>
</feature>
<feature type="region of interest" description="Disordered" evidence="2">
    <location>
        <begin position="133"/>
        <end position="152"/>
    </location>
</feature>
<feature type="compositionally biased region" description="Low complexity" evidence="2">
    <location>
        <begin position="70"/>
        <end position="82"/>
    </location>
</feature>
<evidence type="ECO:0008006" key="5">
    <source>
        <dbReference type="Google" id="ProtNLM"/>
    </source>
</evidence>
<feature type="compositionally biased region" description="Polar residues" evidence="2">
    <location>
        <begin position="200"/>
        <end position="211"/>
    </location>
</feature>
<dbReference type="InterPro" id="IPR011990">
    <property type="entry name" value="TPR-like_helical_dom_sf"/>
</dbReference>
<comment type="caution">
    <text evidence="3">The sequence shown here is derived from an EMBL/GenBank/DDBJ whole genome shotgun (WGS) entry which is preliminary data.</text>
</comment>
<dbReference type="PANTHER" id="PTHR46430">
    <property type="entry name" value="PROTEIN SKT5-RELATED"/>
    <property type="match status" value="1"/>
</dbReference>
<evidence type="ECO:0000313" key="3">
    <source>
        <dbReference type="EMBL" id="GJN87173.1"/>
    </source>
</evidence>
<dbReference type="SUPFAM" id="SSF81901">
    <property type="entry name" value="HCP-like"/>
    <property type="match status" value="1"/>
</dbReference>
<feature type="compositionally biased region" description="Low complexity" evidence="2">
    <location>
        <begin position="699"/>
        <end position="711"/>
    </location>
</feature>
<protein>
    <recommendedName>
        <fullName evidence="5">HCP-like protein</fullName>
    </recommendedName>
</protein>
<dbReference type="EMBL" id="BQKY01000001">
    <property type="protein sequence ID" value="GJN87173.1"/>
    <property type="molecule type" value="Genomic_DNA"/>
</dbReference>
<feature type="compositionally biased region" description="Basic and acidic residues" evidence="2">
    <location>
        <begin position="53"/>
        <end position="66"/>
    </location>
</feature>
<dbReference type="Pfam" id="PF08238">
    <property type="entry name" value="Sel1"/>
    <property type="match status" value="7"/>
</dbReference>